<evidence type="ECO:0000256" key="2">
    <source>
        <dbReference type="ARBA" id="ARBA00004922"/>
    </source>
</evidence>
<gene>
    <name evidence="14" type="ORF">DERF_012180</name>
</gene>
<dbReference type="GO" id="GO:0046872">
    <property type="term" value="F:metal ion binding"/>
    <property type="evidence" value="ECO:0007669"/>
    <property type="project" value="UniProtKB-UniRule"/>
</dbReference>
<dbReference type="SUPFAM" id="SSF53448">
    <property type="entry name" value="Nucleotide-diphospho-sugar transferases"/>
    <property type="match status" value="1"/>
</dbReference>
<name>A0A922HTJ8_DERFA</name>
<evidence type="ECO:0000256" key="3">
    <source>
        <dbReference type="ARBA" id="ARBA00005735"/>
    </source>
</evidence>
<dbReference type="PANTHER" id="PTHR19300:SF57">
    <property type="entry name" value="BETA-1,4-N-ACETYLGALACTOSAMINYLTRANSFERASE"/>
    <property type="match status" value="1"/>
</dbReference>
<evidence type="ECO:0000256" key="11">
    <source>
        <dbReference type="RuleBase" id="RU368121"/>
    </source>
</evidence>
<evidence type="ECO:0000313" key="15">
    <source>
        <dbReference type="Proteomes" id="UP000790347"/>
    </source>
</evidence>
<evidence type="ECO:0000256" key="1">
    <source>
        <dbReference type="ARBA" id="ARBA00004606"/>
    </source>
</evidence>
<keyword evidence="9 11" id="KW-0472">Membrane</keyword>
<organism evidence="14 15">
    <name type="scientific">Dermatophagoides farinae</name>
    <name type="common">American house dust mite</name>
    <dbReference type="NCBI Taxonomy" id="6954"/>
    <lineage>
        <taxon>Eukaryota</taxon>
        <taxon>Metazoa</taxon>
        <taxon>Ecdysozoa</taxon>
        <taxon>Arthropoda</taxon>
        <taxon>Chelicerata</taxon>
        <taxon>Arachnida</taxon>
        <taxon>Acari</taxon>
        <taxon>Acariformes</taxon>
        <taxon>Sarcoptiformes</taxon>
        <taxon>Astigmata</taxon>
        <taxon>Psoroptidia</taxon>
        <taxon>Analgoidea</taxon>
        <taxon>Pyroglyphidae</taxon>
        <taxon>Dermatophagoidinae</taxon>
        <taxon>Dermatophagoides</taxon>
    </lineage>
</organism>
<evidence type="ECO:0000259" key="13">
    <source>
        <dbReference type="Pfam" id="PF13733"/>
    </source>
</evidence>
<comment type="pathway">
    <text evidence="2 11">Protein modification; protein glycosylation.</text>
</comment>
<dbReference type="PRINTS" id="PR02050">
    <property type="entry name" value="B14GALTRFASE"/>
</dbReference>
<dbReference type="GO" id="GO:0005794">
    <property type="term" value="C:Golgi apparatus"/>
    <property type="evidence" value="ECO:0007669"/>
    <property type="project" value="TreeGrafter"/>
</dbReference>
<feature type="domain" description="Galactosyltransferase C-terminal" evidence="12">
    <location>
        <begin position="192"/>
        <end position="267"/>
    </location>
</feature>
<comment type="function">
    <text evidence="11">Catalyzes the transfer of galactose onto proteins or lipids.</text>
</comment>
<evidence type="ECO:0000256" key="7">
    <source>
        <dbReference type="ARBA" id="ARBA00022968"/>
    </source>
</evidence>
<evidence type="ECO:0000256" key="8">
    <source>
        <dbReference type="ARBA" id="ARBA00022989"/>
    </source>
</evidence>
<dbReference type="EC" id="2.4.1.-" evidence="11"/>
<evidence type="ECO:0000256" key="9">
    <source>
        <dbReference type="ARBA" id="ARBA00023136"/>
    </source>
</evidence>
<comment type="caution">
    <text evidence="14">The sequence shown here is derived from an EMBL/GenBank/DDBJ whole genome shotgun (WGS) entry which is preliminary data.</text>
</comment>
<dbReference type="InterPro" id="IPR027791">
    <property type="entry name" value="Galactosyl_T_C"/>
</dbReference>
<proteinExistence type="inferred from homology"/>
<evidence type="ECO:0000256" key="10">
    <source>
        <dbReference type="ARBA" id="ARBA00023180"/>
    </source>
</evidence>
<keyword evidence="10 11" id="KW-0325">Glycoprotein</keyword>
<dbReference type="InterPro" id="IPR027995">
    <property type="entry name" value="Galactosyl_T_N"/>
</dbReference>
<dbReference type="Pfam" id="PF13733">
    <property type="entry name" value="Glyco_transf_7N"/>
    <property type="match status" value="1"/>
</dbReference>
<dbReference type="GO" id="GO:0016020">
    <property type="term" value="C:membrane"/>
    <property type="evidence" value="ECO:0007669"/>
    <property type="project" value="UniProtKB-SubCell"/>
</dbReference>
<keyword evidence="5 11" id="KW-0808">Transferase</keyword>
<keyword evidence="7 11" id="KW-0735">Signal-anchor</keyword>
<dbReference type="AlphaFoldDB" id="A0A922HTJ8"/>
<dbReference type="EMBL" id="ASGP02000006">
    <property type="protein sequence ID" value="KAH9501326.1"/>
    <property type="molecule type" value="Genomic_DNA"/>
</dbReference>
<comment type="cofactor">
    <cofactor evidence="11">
        <name>Mn(2+)</name>
        <dbReference type="ChEBI" id="CHEBI:29035"/>
    </cofactor>
</comment>
<keyword evidence="4 11" id="KW-0328">Glycosyltransferase</keyword>
<feature type="transmembrane region" description="Helical" evidence="11">
    <location>
        <begin position="20"/>
        <end position="39"/>
    </location>
</feature>
<reference evidence="14" key="1">
    <citation type="submission" date="2013-05" db="EMBL/GenBank/DDBJ databases">
        <authorList>
            <person name="Yim A.K.Y."/>
            <person name="Chan T.F."/>
            <person name="Ji K.M."/>
            <person name="Liu X.Y."/>
            <person name="Zhou J.W."/>
            <person name="Li R.Q."/>
            <person name="Yang K.Y."/>
            <person name="Li J."/>
            <person name="Li M."/>
            <person name="Law P.T.W."/>
            <person name="Wu Y.L."/>
            <person name="Cai Z.L."/>
            <person name="Qin H."/>
            <person name="Bao Y."/>
            <person name="Leung R.K.K."/>
            <person name="Ng P.K.S."/>
            <person name="Zou J."/>
            <person name="Zhong X.J."/>
            <person name="Ran P.X."/>
            <person name="Zhong N.S."/>
            <person name="Liu Z.G."/>
            <person name="Tsui S.K.W."/>
        </authorList>
    </citation>
    <scope>NUCLEOTIDE SEQUENCE</scope>
    <source>
        <strain evidence="14">Derf</strain>
        <tissue evidence="14">Whole organism</tissue>
    </source>
</reference>
<dbReference type="Gene3D" id="3.90.550.10">
    <property type="entry name" value="Spore Coat Polysaccharide Biosynthesis Protein SpsA, Chain A"/>
    <property type="match status" value="1"/>
</dbReference>
<keyword evidence="6 11" id="KW-0812">Transmembrane</keyword>
<comment type="similarity">
    <text evidence="3 11">Belongs to the glycosyltransferase 7 family.</text>
</comment>
<reference evidence="14" key="2">
    <citation type="journal article" date="2022" name="Res Sq">
        <title>Comparative Genomics Reveals Insights into the Divergent Evolution of Astigmatic Mites and Household Pest Adaptations.</title>
        <authorList>
            <person name="Xiong Q."/>
            <person name="Wan A.T.-Y."/>
            <person name="Liu X.-Y."/>
            <person name="Fung C.S.-H."/>
            <person name="Xiao X."/>
            <person name="Malainual N."/>
            <person name="Hou J."/>
            <person name="Wang L."/>
            <person name="Wang M."/>
            <person name="Yang K."/>
            <person name="Cui Y."/>
            <person name="Leung E."/>
            <person name="Nong W."/>
            <person name="Shin S.-K."/>
            <person name="Au S."/>
            <person name="Jeong K.Y."/>
            <person name="Chew F.T."/>
            <person name="Hui J."/>
            <person name="Leung T.F."/>
            <person name="Tungtrongchitr A."/>
            <person name="Zhong N."/>
            <person name="Liu Z."/>
            <person name="Tsui S."/>
        </authorList>
    </citation>
    <scope>NUCLEOTIDE SEQUENCE</scope>
    <source>
        <strain evidence="14">Derf</strain>
        <tissue evidence="14">Whole organism</tissue>
    </source>
</reference>
<accession>A0A922HTJ8</accession>
<keyword evidence="11" id="KW-0464">Manganese</keyword>
<feature type="domain" description="Galactosyltransferase N-terminal" evidence="13">
    <location>
        <begin position="75"/>
        <end position="187"/>
    </location>
</feature>
<evidence type="ECO:0000256" key="6">
    <source>
        <dbReference type="ARBA" id="ARBA00022692"/>
    </source>
</evidence>
<dbReference type="Pfam" id="PF02709">
    <property type="entry name" value="Glyco_transf_7C"/>
    <property type="match status" value="1"/>
</dbReference>
<sequence>MSIWTNLRIILRKWNDRLNFIEKFIIFALLVAFLFPLTLPNSYHFGYIEIHPPKLLCPHKQFNLYRNANGYFNNSEQLATVDYGGRYHNKHCDSNRKQRVAIIVPFRNRTEHLTIFLQHMHSFLIKQNQIDYQIFIIEQADDKPFNRANLLNIGFQESLGLEHEIDCFIFHDVDILPLNIEQTYSCTKLPKHLCSYLDKFRFVLIYPTLFGGVITISKEQFRHVNGYSNLYSGWGGEDDDFYQRIKHNFGLIERYPQNVARCTMIKHGHEGQSNVERQKLLANVLDRISTDGLSTLNTTYVRKSIEFYPLYTKIQAILNE</sequence>
<dbReference type="GO" id="GO:0005975">
    <property type="term" value="P:carbohydrate metabolic process"/>
    <property type="evidence" value="ECO:0007669"/>
    <property type="project" value="InterPro"/>
</dbReference>
<evidence type="ECO:0000313" key="14">
    <source>
        <dbReference type="EMBL" id="KAH9501326.1"/>
    </source>
</evidence>
<keyword evidence="15" id="KW-1185">Reference proteome</keyword>
<evidence type="ECO:0000259" key="12">
    <source>
        <dbReference type="Pfam" id="PF02709"/>
    </source>
</evidence>
<dbReference type="GO" id="GO:0008378">
    <property type="term" value="F:galactosyltransferase activity"/>
    <property type="evidence" value="ECO:0007669"/>
    <property type="project" value="TreeGrafter"/>
</dbReference>
<dbReference type="InterPro" id="IPR003859">
    <property type="entry name" value="Galactosyl_T"/>
</dbReference>
<protein>
    <recommendedName>
        <fullName evidence="11">Beta-1,4-N-acetylgalactosaminyltransferase</fullName>
        <ecNumber evidence="11">2.4.1.-</ecNumber>
    </recommendedName>
    <alternativeName>
        <fullName evidence="11">Beta-4-GalNAcT</fullName>
    </alternativeName>
</protein>
<keyword evidence="11" id="KW-0479">Metal-binding</keyword>
<dbReference type="PANTHER" id="PTHR19300">
    <property type="entry name" value="BETA-1,4-GALACTOSYLTRANSFERASE"/>
    <property type="match status" value="1"/>
</dbReference>
<evidence type="ECO:0000256" key="5">
    <source>
        <dbReference type="ARBA" id="ARBA00022679"/>
    </source>
</evidence>
<dbReference type="Proteomes" id="UP000790347">
    <property type="component" value="Unassembled WGS sequence"/>
</dbReference>
<comment type="subcellular location">
    <subcellularLocation>
        <location evidence="1 11">Membrane</location>
        <topology evidence="1 11">Single-pass type II membrane protein</topology>
    </subcellularLocation>
</comment>
<dbReference type="InterPro" id="IPR029044">
    <property type="entry name" value="Nucleotide-diphossugar_trans"/>
</dbReference>
<evidence type="ECO:0000256" key="4">
    <source>
        <dbReference type="ARBA" id="ARBA00022676"/>
    </source>
</evidence>
<keyword evidence="8 11" id="KW-1133">Transmembrane helix</keyword>